<proteinExistence type="predicted"/>
<sequence>MPARIIRVEGNKLWIRGSKAEPPIPRAAEQATVTFHAVERVIANWQHQFDTITQGDKTVEEYFKEFMLLKTATKCNQDPDAVLLRFWNGLRMEFHVALSGNTYHTAARLADDATILKNMGRDREPRKEQGMFGDLGNPVPGPPMAAAHEDRHIAMPTERAFFLNAYRIHSDLRINPSPGKEAGRGSNGWLEESEDKSDIWSEVEPEWKRYWDSPPSATNPAGLRVNKVYKKVGELVEVRLRLSFDYVPFF</sequence>
<keyword evidence="4" id="KW-1185">Reference proteome</keyword>
<dbReference type="Gramene" id="KFK40926">
    <property type="protein sequence ID" value="KFK40926"/>
    <property type="gene ID" value="AALP_AA2G061200"/>
</dbReference>
<gene>
    <name evidence="3" type="ordered locus">AALP_Aa2g061200</name>
</gene>
<dbReference type="EMBL" id="CM002870">
    <property type="protein sequence ID" value="KFK40926.1"/>
    <property type="molecule type" value="Genomic_DNA"/>
</dbReference>
<evidence type="ECO:0000256" key="1">
    <source>
        <dbReference type="SAM" id="MobiDB-lite"/>
    </source>
</evidence>
<name>A0A087HFM4_ARAAL</name>
<accession>A0A087HFM4</accession>
<reference evidence="4" key="1">
    <citation type="journal article" date="2015" name="Nat. Plants">
        <title>Genome expansion of Arabis alpina linked with retrotransposition and reduced symmetric DNA methylation.</title>
        <authorList>
            <person name="Willing E.M."/>
            <person name="Rawat V."/>
            <person name="Mandakova T."/>
            <person name="Maumus F."/>
            <person name="James G.V."/>
            <person name="Nordstroem K.J."/>
            <person name="Becker C."/>
            <person name="Warthmann N."/>
            <person name="Chica C."/>
            <person name="Szarzynska B."/>
            <person name="Zytnicki M."/>
            <person name="Albani M.C."/>
            <person name="Kiefer C."/>
            <person name="Bergonzi S."/>
            <person name="Castaings L."/>
            <person name="Mateos J.L."/>
            <person name="Berns M.C."/>
            <person name="Bujdoso N."/>
            <person name="Piofczyk T."/>
            <person name="de Lorenzo L."/>
            <person name="Barrero-Sicilia C."/>
            <person name="Mateos I."/>
            <person name="Piednoel M."/>
            <person name="Hagmann J."/>
            <person name="Chen-Min-Tao R."/>
            <person name="Iglesias-Fernandez R."/>
            <person name="Schuster S.C."/>
            <person name="Alonso-Blanco C."/>
            <person name="Roudier F."/>
            <person name="Carbonero P."/>
            <person name="Paz-Ares J."/>
            <person name="Davis S.J."/>
            <person name="Pecinka A."/>
            <person name="Quesneville H."/>
            <person name="Colot V."/>
            <person name="Lysak M.A."/>
            <person name="Weigel D."/>
            <person name="Coupland G."/>
            <person name="Schneeberger K."/>
        </authorList>
    </citation>
    <scope>NUCLEOTIDE SEQUENCE [LARGE SCALE GENOMIC DNA]</scope>
    <source>
        <strain evidence="4">cv. Pajares</strain>
    </source>
</reference>
<dbReference type="Proteomes" id="UP000029120">
    <property type="component" value="Chromosome 2"/>
</dbReference>
<evidence type="ECO:0000313" key="3">
    <source>
        <dbReference type="EMBL" id="KFK40926.1"/>
    </source>
</evidence>
<dbReference type="AlphaFoldDB" id="A0A087HFM4"/>
<dbReference type="InterPro" id="IPR005162">
    <property type="entry name" value="Retrotrans_gag_dom"/>
</dbReference>
<evidence type="ECO:0000259" key="2">
    <source>
        <dbReference type="Pfam" id="PF03732"/>
    </source>
</evidence>
<evidence type="ECO:0000313" key="4">
    <source>
        <dbReference type="Proteomes" id="UP000029120"/>
    </source>
</evidence>
<dbReference type="Pfam" id="PF03732">
    <property type="entry name" value="Retrotrans_gag"/>
    <property type="match status" value="1"/>
</dbReference>
<feature type="domain" description="Retrotransposon gag" evidence="2">
    <location>
        <begin position="40"/>
        <end position="91"/>
    </location>
</feature>
<feature type="region of interest" description="Disordered" evidence="1">
    <location>
        <begin position="175"/>
        <end position="197"/>
    </location>
</feature>
<protein>
    <recommendedName>
        <fullName evidence="2">Retrotransposon gag domain-containing protein</fullName>
    </recommendedName>
</protein>
<organism evidence="3 4">
    <name type="scientific">Arabis alpina</name>
    <name type="common">Alpine rock-cress</name>
    <dbReference type="NCBI Taxonomy" id="50452"/>
    <lineage>
        <taxon>Eukaryota</taxon>
        <taxon>Viridiplantae</taxon>
        <taxon>Streptophyta</taxon>
        <taxon>Embryophyta</taxon>
        <taxon>Tracheophyta</taxon>
        <taxon>Spermatophyta</taxon>
        <taxon>Magnoliopsida</taxon>
        <taxon>eudicotyledons</taxon>
        <taxon>Gunneridae</taxon>
        <taxon>Pentapetalae</taxon>
        <taxon>rosids</taxon>
        <taxon>malvids</taxon>
        <taxon>Brassicales</taxon>
        <taxon>Brassicaceae</taxon>
        <taxon>Arabideae</taxon>
        <taxon>Arabis</taxon>
    </lineage>
</organism>